<evidence type="ECO:0000313" key="1">
    <source>
        <dbReference type="EMBL" id="MSN95752.1"/>
    </source>
</evidence>
<name>A0A6L5WH80_9BACT</name>
<sequence>MSIAPATDVALAYVMIEENLYDKELLDRYFIGFSREALPLDAPKNASYMDYVLGTRYDNTPKTPK</sequence>
<dbReference type="Proteomes" id="UP000476338">
    <property type="component" value="Unassembled WGS sequence"/>
</dbReference>
<keyword evidence="2" id="KW-1185">Reference proteome</keyword>
<reference evidence="1 2" key="2">
    <citation type="submission" date="2020-03" db="EMBL/GenBank/DDBJ databases">
        <title>Campylobacter portucalensis sp. nov., a new species of Campylobacter isolated from the reproductive tract of bulls.</title>
        <authorList>
            <person name="Silva M.F."/>
            <person name="Pereira G."/>
            <person name="Carneiro C."/>
            <person name="Hemphill A."/>
            <person name="Mateus L."/>
            <person name="Lopes-Da-Costa L."/>
            <person name="Silva E."/>
        </authorList>
    </citation>
    <scope>NUCLEOTIDE SEQUENCE [LARGE SCALE GENOMIC DNA]</scope>
    <source>
        <strain evidence="1 2">FMV-PI01</strain>
    </source>
</reference>
<evidence type="ECO:0000313" key="2">
    <source>
        <dbReference type="Proteomes" id="UP000476338"/>
    </source>
</evidence>
<proteinExistence type="predicted"/>
<reference evidence="1 2" key="1">
    <citation type="submission" date="2019-09" db="EMBL/GenBank/DDBJ databases">
        <authorList>
            <person name="Silva M."/>
            <person name="Pereira G."/>
            <person name="Lopes-Da-Costa L."/>
            <person name="Silva E."/>
        </authorList>
    </citation>
    <scope>NUCLEOTIDE SEQUENCE [LARGE SCALE GENOMIC DNA]</scope>
    <source>
        <strain evidence="1 2">FMV-PI01</strain>
    </source>
</reference>
<protein>
    <submittedName>
        <fullName evidence="1">Uncharacterized protein</fullName>
    </submittedName>
</protein>
<dbReference type="AlphaFoldDB" id="A0A6L5WH80"/>
<dbReference type="EMBL" id="VWSJ01000001">
    <property type="protein sequence ID" value="MSN95752.1"/>
    <property type="molecule type" value="Genomic_DNA"/>
</dbReference>
<organism evidence="1 2">
    <name type="scientific">Campylobacter portucalensis</name>
    <dbReference type="NCBI Taxonomy" id="2608384"/>
    <lineage>
        <taxon>Bacteria</taxon>
        <taxon>Pseudomonadati</taxon>
        <taxon>Campylobacterota</taxon>
        <taxon>Epsilonproteobacteria</taxon>
        <taxon>Campylobacterales</taxon>
        <taxon>Campylobacteraceae</taxon>
        <taxon>Campylobacter</taxon>
    </lineage>
</organism>
<accession>A0A6L5WH80</accession>
<gene>
    <name evidence="1" type="ORF">F1B92_00835</name>
</gene>
<dbReference type="Gene3D" id="3.40.228.10">
    <property type="entry name" value="Dimethylsulfoxide Reductase, domain 2"/>
    <property type="match status" value="1"/>
</dbReference>
<comment type="caution">
    <text evidence="1">The sequence shown here is derived from an EMBL/GenBank/DDBJ whole genome shotgun (WGS) entry which is preliminary data.</text>
</comment>
<dbReference type="SUPFAM" id="SSF53706">
    <property type="entry name" value="Formate dehydrogenase/DMSO reductase, domains 1-3"/>
    <property type="match status" value="1"/>
</dbReference>